<feature type="domain" description="DUF1653" evidence="1">
    <location>
        <begin position="6"/>
        <end position="66"/>
    </location>
</feature>
<dbReference type="Proteomes" id="UP001158058">
    <property type="component" value="Unassembled WGS sequence"/>
</dbReference>
<evidence type="ECO:0000313" key="2">
    <source>
        <dbReference type="EMBL" id="GIZ89043.1"/>
    </source>
</evidence>
<dbReference type="Proteomes" id="UP001158730">
    <property type="component" value="Unassembled WGS sequence"/>
</dbReference>
<dbReference type="EMBL" id="BPMT01000006">
    <property type="protein sequence ID" value="GIZ92986.1"/>
    <property type="molecule type" value="Genomic_DNA"/>
</dbReference>
<organism evidence="6 8">
    <name type="scientific">Aquipseudomonas alcaligenes</name>
    <name type="common">Pseudomonas alcaligenes</name>
    <dbReference type="NCBI Taxonomy" id="43263"/>
    <lineage>
        <taxon>Bacteria</taxon>
        <taxon>Pseudomonadati</taxon>
        <taxon>Pseudomonadota</taxon>
        <taxon>Gammaproteobacteria</taxon>
        <taxon>Pseudomonadales</taxon>
        <taxon>Pseudomonadaceae</taxon>
        <taxon>Aquipseudomonas</taxon>
    </lineage>
</organism>
<sequence length="84" mass="9446">MQLQPGLYRHYKGPQYRVFGTARHSESEEWLVVYQALYGDFGLWVRPLEMFCGTVELDGETVPRFALIEAEPAVIGQGAAGNRA</sequence>
<dbReference type="KEGG" id="palc:A0T30_14505"/>
<evidence type="ECO:0000313" key="4">
    <source>
        <dbReference type="EMBL" id="MDH0140861.1"/>
    </source>
</evidence>
<dbReference type="RefSeq" id="WP_021700518.1">
    <property type="nucleotide sequence ID" value="NZ_AP024354.1"/>
</dbReference>
<comment type="caution">
    <text evidence="6">The sequence shown here is derived from an EMBL/GenBank/DDBJ whole genome shotgun (WGS) entry which is preliminary data.</text>
</comment>
<reference evidence="7 9" key="2">
    <citation type="submission" date="2018-09" db="EMBL/GenBank/DDBJ databases">
        <title>Metagenome Assembled Genomes from an Advanced Water Purification Facility.</title>
        <authorList>
            <person name="Stamps B.W."/>
            <person name="Spear J.R."/>
        </authorList>
    </citation>
    <scope>NUCLEOTIDE SEQUENCE [LARGE SCALE GENOMIC DNA]</scope>
    <source>
        <strain evidence="7">Bin_52_1</strain>
    </source>
</reference>
<name>A0A142IT84_AQUAC</name>
<dbReference type="Proteomes" id="UP000321110">
    <property type="component" value="Unassembled WGS sequence"/>
</dbReference>
<dbReference type="OrthoDB" id="371169at2"/>
<evidence type="ECO:0000313" key="3">
    <source>
        <dbReference type="EMBL" id="GIZ92986.1"/>
    </source>
</evidence>
<gene>
    <name evidence="6" type="ORF">DMO17_11440</name>
    <name evidence="7" type="ORF">E6Q69_08205</name>
    <name evidence="2" type="ORF">KAM435_23700</name>
    <name evidence="3" type="ORF">KAM436_19540</name>
    <name evidence="5" type="ORF">N5C05_10115</name>
    <name evidence="4" type="ORF">N7380_00895</name>
</gene>
<evidence type="ECO:0000313" key="8">
    <source>
        <dbReference type="Proteomes" id="UP000248146"/>
    </source>
</evidence>
<evidence type="ECO:0000313" key="10">
    <source>
        <dbReference type="Proteomes" id="UP000887228"/>
    </source>
</evidence>
<proteinExistence type="predicted"/>
<dbReference type="Gene3D" id="2.30.30.320">
    <property type="entry name" value="DUF1653-like domain"/>
    <property type="match status" value="1"/>
</dbReference>
<dbReference type="InterPro" id="IPR023387">
    <property type="entry name" value="DUF1653-like_dom"/>
</dbReference>
<dbReference type="EMBL" id="SSFO01000137">
    <property type="protein sequence ID" value="TXI32742.1"/>
    <property type="molecule type" value="Genomic_DNA"/>
</dbReference>
<reference evidence="6 8" key="1">
    <citation type="submission" date="2018-06" db="EMBL/GenBank/DDBJ databases">
        <title>Pseudomonas diversity within urban Lake Michigan freshwaters.</title>
        <authorList>
            <person name="Batrich M."/>
            <person name="Hatzopoulos T."/>
            <person name="Putonti C."/>
        </authorList>
    </citation>
    <scope>NUCLEOTIDE SEQUENCE [LARGE SCALE GENOMIC DNA]</scope>
    <source>
        <strain evidence="6 8">MB-090714</strain>
    </source>
</reference>
<evidence type="ECO:0000313" key="7">
    <source>
        <dbReference type="EMBL" id="TXI32742.1"/>
    </source>
</evidence>
<evidence type="ECO:0000313" key="5">
    <source>
        <dbReference type="EMBL" id="MDH1055115.1"/>
    </source>
</evidence>
<dbReference type="EMBL" id="BPMS01000008">
    <property type="protein sequence ID" value="GIZ89043.1"/>
    <property type="molecule type" value="Genomic_DNA"/>
</dbReference>
<dbReference type="AlphaFoldDB" id="A0A142IT84"/>
<evidence type="ECO:0000313" key="9">
    <source>
        <dbReference type="Proteomes" id="UP000321110"/>
    </source>
</evidence>
<dbReference type="Proteomes" id="UP000887228">
    <property type="component" value="Unassembled WGS sequence"/>
</dbReference>
<dbReference type="Pfam" id="PF07866">
    <property type="entry name" value="DUF1653"/>
    <property type="match status" value="1"/>
</dbReference>
<dbReference type="InterPro" id="IPR037135">
    <property type="entry name" value="DUF1653-like_dom_sf"/>
</dbReference>
<dbReference type="EMBL" id="JAODZF010000001">
    <property type="protein sequence ID" value="MDH0140861.1"/>
    <property type="molecule type" value="Genomic_DNA"/>
</dbReference>
<protein>
    <submittedName>
        <fullName evidence="6">DUF1653 domain-containing protein</fullName>
    </submittedName>
</protein>
<accession>A0A142IT84</accession>
<dbReference type="EMBL" id="JAOBYN010000008">
    <property type="protein sequence ID" value="MDH1055115.1"/>
    <property type="molecule type" value="Genomic_DNA"/>
</dbReference>
<reference evidence="2 10" key="3">
    <citation type="submission" date="2021-07" db="EMBL/GenBank/DDBJ databases">
        <title>Whole genome sequencing of carbapenem-resistant Pseudomonas spp. isolated in Japan.</title>
        <authorList>
            <person name="Suzuki M."/>
            <person name="Maehana S."/>
            <person name="Kitasato H."/>
        </authorList>
    </citation>
    <scope>NUCLEOTIDE SEQUENCE</scope>
    <source>
        <strain evidence="2">KAM435</strain>
        <strain evidence="3 10">KAM436</strain>
    </source>
</reference>
<evidence type="ECO:0000313" key="6">
    <source>
        <dbReference type="EMBL" id="PYC24673.1"/>
    </source>
</evidence>
<reference evidence="4" key="4">
    <citation type="submission" date="2022-09" db="EMBL/GenBank/DDBJ databases">
        <title>Intensive care unit water sources are persistently colonized with multi-drug resistant bacteria and are the site of extensive horizontal gene transfer of antibiotic resistance genes.</title>
        <authorList>
            <person name="Diorio-Toth L."/>
        </authorList>
    </citation>
    <scope>NUCLEOTIDE SEQUENCE</scope>
    <source>
        <strain evidence="5">GD03990</strain>
        <strain evidence="4">GD04146</strain>
    </source>
</reference>
<dbReference type="GeneID" id="42931009"/>
<dbReference type="Proteomes" id="UP000248146">
    <property type="component" value="Unassembled WGS sequence"/>
</dbReference>
<evidence type="ECO:0000259" key="1">
    <source>
        <dbReference type="Pfam" id="PF07866"/>
    </source>
</evidence>
<dbReference type="Proteomes" id="UP000887212">
    <property type="component" value="Unassembled WGS sequence"/>
</dbReference>
<dbReference type="EMBL" id="QJRX01000005">
    <property type="protein sequence ID" value="PYC24673.1"/>
    <property type="molecule type" value="Genomic_DNA"/>
</dbReference>